<dbReference type="InterPro" id="IPR054554">
    <property type="entry name" value="ZP1/4_Ig-like"/>
</dbReference>
<name>A0AAD9DM66_9TELE</name>
<keyword evidence="10" id="KW-1015">Disulfide bond</keyword>
<dbReference type="Proteomes" id="UP001239994">
    <property type="component" value="Unassembled WGS sequence"/>
</dbReference>
<evidence type="ECO:0000256" key="11">
    <source>
        <dbReference type="ARBA" id="ARBA00023180"/>
    </source>
</evidence>
<evidence type="ECO:0008006" key="20">
    <source>
        <dbReference type="Google" id="ProtNLM"/>
    </source>
</evidence>
<dbReference type="InterPro" id="IPR055356">
    <property type="entry name" value="ZP-N"/>
</dbReference>
<dbReference type="GO" id="GO:0060468">
    <property type="term" value="P:prevention of polyspermy"/>
    <property type="evidence" value="ECO:0007669"/>
    <property type="project" value="TreeGrafter"/>
</dbReference>
<keyword evidence="8" id="KW-1133">Transmembrane helix</keyword>
<organism evidence="18 19">
    <name type="scientific">Electrophorus voltai</name>
    <dbReference type="NCBI Taxonomy" id="2609070"/>
    <lineage>
        <taxon>Eukaryota</taxon>
        <taxon>Metazoa</taxon>
        <taxon>Chordata</taxon>
        <taxon>Craniata</taxon>
        <taxon>Vertebrata</taxon>
        <taxon>Euteleostomi</taxon>
        <taxon>Actinopterygii</taxon>
        <taxon>Neopterygii</taxon>
        <taxon>Teleostei</taxon>
        <taxon>Ostariophysi</taxon>
        <taxon>Gymnotiformes</taxon>
        <taxon>Gymnotoidei</taxon>
        <taxon>Gymnotidae</taxon>
        <taxon>Electrophorus</taxon>
    </lineage>
</organism>
<dbReference type="SMART" id="SM00241">
    <property type="entry name" value="ZP"/>
    <property type="match status" value="1"/>
</dbReference>
<keyword evidence="9" id="KW-0472">Membrane</keyword>
<dbReference type="GO" id="GO:0035805">
    <property type="term" value="C:egg coat"/>
    <property type="evidence" value="ECO:0007669"/>
    <property type="project" value="UniProtKB-SubCell"/>
</dbReference>
<keyword evidence="11" id="KW-0325">Glycoprotein</keyword>
<evidence type="ECO:0000256" key="8">
    <source>
        <dbReference type="ARBA" id="ARBA00022989"/>
    </source>
</evidence>
<evidence type="ECO:0000256" key="9">
    <source>
        <dbReference type="ARBA" id="ARBA00023136"/>
    </source>
</evidence>
<evidence type="ECO:0000313" key="18">
    <source>
        <dbReference type="EMBL" id="KAK1785479.1"/>
    </source>
</evidence>
<dbReference type="PROSITE" id="PS51034">
    <property type="entry name" value="ZP_2"/>
    <property type="match status" value="1"/>
</dbReference>
<keyword evidence="5" id="KW-0165">Cleavage on pair of basic residues</keyword>
<accession>A0AAD9DM66</accession>
<evidence type="ECO:0000259" key="17">
    <source>
        <dbReference type="PROSITE" id="PS51448"/>
    </source>
</evidence>
<feature type="non-terminal residue" evidence="18">
    <location>
        <position position="1"/>
    </location>
</feature>
<gene>
    <name evidence="18" type="ORF">P4O66_018845</name>
</gene>
<evidence type="ECO:0000313" key="19">
    <source>
        <dbReference type="Proteomes" id="UP001239994"/>
    </source>
</evidence>
<evidence type="ECO:0000256" key="7">
    <source>
        <dbReference type="ARBA" id="ARBA00022729"/>
    </source>
</evidence>
<evidence type="ECO:0000256" key="1">
    <source>
        <dbReference type="ARBA" id="ARBA00004251"/>
    </source>
</evidence>
<evidence type="ECO:0000256" key="14">
    <source>
        <dbReference type="PROSITE-ProRule" id="PRU00779"/>
    </source>
</evidence>
<evidence type="ECO:0000259" key="16">
    <source>
        <dbReference type="PROSITE" id="PS51034"/>
    </source>
</evidence>
<keyword evidence="7" id="KW-0732">Signal</keyword>
<dbReference type="Pfam" id="PF23344">
    <property type="entry name" value="ZP-N"/>
    <property type="match status" value="1"/>
</dbReference>
<dbReference type="InterPro" id="IPR042235">
    <property type="entry name" value="ZP-C_dom"/>
</dbReference>
<dbReference type="InterPro" id="IPR051148">
    <property type="entry name" value="Zona_Pellucida_Domain_gp"/>
</dbReference>
<evidence type="ECO:0000256" key="5">
    <source>
        <dbReference type="ARBA" id="ARBA00022685"/>
    </source>
</evidence>
<proteinExistence type="predicted"/>
<dbReference type="GO" id="GO:0032190">
    <property type="term" value="F:acrosin binding"/>
    <property type="evidence" value="ECO:0007669"/>
    <property type="project" value="TreeGrafter"/>
</dbReference>
<dbReference type="AlphaFoldDB" id="A0AAD9DM66"/>
<evidence type="ECO:0000256" key="12">
    <source>
        <dbReference type="ARBA" id="ARBA00023279"/>
    </source>
</evidence>
<dbReference type="PROSITE" id="PS51448">
    <property type="entry name" value="P_TREFOIL_2"/>
    <property type="match status" value="1"/>
</dbReference>
<dbReference type="InterPro" id="IPR000519">
    <property type="entry name" value="P_trefoil_dom"/>
</dbReference>
<keyword evidence="12" id="KW-0278">Fertilization</keyword>
<dbReference type="Gene3D" id="2.60.40.4100">
    <property type="entry name" value="Zona pellucida, ZP-C domain"/>
    <property type="match status" value="1"/>
</dbReference>
<dbReference type="GO" id="GO:0005886">
    <property type="term" value="C:plasma membrane"/>
    <property type="evidence" value="ECO:0007669"/>
    <property type="project" value="UniProtKB-SubCell"/>
</dbReference>
<comment type="caution">
    <text evidence="18">The sequence shown here is derived from an EMBL/GenBank/DDBJ whole genome shotgun (WGS) entry which is preliminary data.</text>
</comment>
<dbReference type="Pfam" id="PF22821">
    <property type="entry name" value="ZP1_ZP4_Ig-like"/>
    <property type="match status" value="1"/>
</dbReference>
<dbReference type="Pfam" id="PF00100">
    <property type="entry name" value="Zona_pellucida"/>
    <property type="match status" value="1"/>
</dbReference>
<keyword evidence="6" id="KW-0812">Transmembrane</keyword>
<feature type="non-terminal residue" evidence="18">
    <location>
        <position position="408"/>
    </location>
</feature>
<feature type="domain" description="P-type" evidence="17">
    <location>
        <begin position="138"/>
        <end position="176"/>
    </location>
</feature>
<dbReference type="PANTHER" id="PTHR23343">
    <property type="entry name" value="ZONA PELLUCIDA SPERM-BINDING PROTEIN"/>
    <property type="match status" value="1"/>
</dbReference>
<dbReference type="PANTHER" id="PTHR23343:SF117">
    <property type="entry name" value="ZONA PELLUCIDA SPERM-BINDING PROTEIN 4-LIKE ISOFORM X1"/>
    <property type="match status" value="1"/>
</dbReference>
<dbReference type="EMBL" id="JAROKS010000026">
    <property type="protein sequence ID" value="KAK1785479.1"/>
    <property type="molecule type" value="Genomic_DNA"/>
</dbReference>
<evidence type="ECO:0000256" key="13">
    <source>
        <dbReference type="ARBA" id="ARBA00024183"/>
    </source>
</evidence>
<keyword evidence="4" id="KW-0272">Extracellular matrix</keyword>
<evidence type="ECO:0000256" key="15">
    <source>
        <dbReference type="SAM" id="MobiDB-lite"/>
    </source>
</evidence>
<comment type="subcellular location">
    <subcellularLocation>
        <location evidence="1">Cell membrane</location>
        <topology evidence="1">Single-pass type I membrane protein</topology>
    </subcellularLocation>
    <subcellularLocation>
        <location evidence="13">Zona pellucida</location>
    </subcellularLocation>
</comment>
<evidence type="ECO:0000256" key="2">
    <source>
        <dbReference type="ARBA" id="ARBA00022475"/>
    </source>
</evidence>
<keyword evidence="2" id="KW-1003">Cell membrane</keyword>
<evidence type="ECO:0000256" key="3">
    <source>
        <dbReference type="ARBA" id="ARBA00022525"/>
    </source>
</evidence>
<keyword evidence="3" id="KW-0964">Secreted</keyword>
<comment type="caution">
    <text evidence="14">Lacks conserved residue(s) required for the propagation of feature annotation.</text>
</comment>
<dbReference type="GO" id="GO:0035804">
    <property type="term" value="F:structural constituent of egg coat"/>
    <property type="evidence" value="ECO:0007669"/>
    <property type="project" value="TreeGrafter"/>
</dbReference>
<evidence type="ECO:0000256" key="6">
    <source>
        <dbReference type="ARBA" id="ARBA00022692"/>
    </source>
</evidence>
<reference evidence="18" key="1">
    <citation type="submission" date="2023-03" db="EMBL/GenBank/DDBJ databases">
        <title>Electrophorus voltai genome.</title>
        <authorList>
            <person name="Bian C."/>
        </authorList>
    </citation>
    <scope>NUCLEOTIDE SEQUENCE</scope>
    <source>
        <strain evidence="18">CB-2022</strain>
        <tissue evidence="18">Muscle</tissue>
    </source>
</reference>
<dbReference type="InterPro" id="IPR055355">
    <property type="entry name" value="ZP-C"/>
</dbReference>
<dbReference type="InterPro" id="IPR001507">
    <property type="entry name" value="ZP_dom"/>
</dbReference>
<feature type="domain" description="ZP" evidence="16">
    <location>
        <begin position="178"/>
        <end position="408"/>
    </location>
</feature>
<dbReference type="GO" id="GO:0007339">
    <property type="term" value="P:binding of sperm to zona pellucida"/>
    <property type="evidence" value="ECO:0007669"/>
    <property type="project" value="TreeGrafter"/>
</dbReference>
<keyword evidence="19" id="KW-1185">Reference proteome</keyword>
<feature type="region of interest" description="Disordered" evidence="15">
    <location>
        <begin position="113"/>
        <end position="136"/>
    </location>
</feature>
<protein>
    <recommendedName>
        <fullName evidence="20">ZP domain-containing protein</fullName>
    </recommendedName>
</protein>
<evidence type="ECO:0000256" key="4">
    <source>
        <dbReference type="ARBA" id="ARBA00022530"/>
    </source>
</evidence>
<evidence type="ECO:0000256" key="10">
    <source>
        <dbReference type="ARBA" id="ARBA00023157"/>
    </source>
</evidence>
<sequence length="408" mass="45516">HNAESEDVTQKAVLKETRKHSANCGEDFVTVVLPSGLLSEVKIFDLWGMDSVLEAPKACGYSLTKEQDQNVLRVSYSGCRVTVEEGSYTMRVLYRDDSGQVEVATVSCNAFSSHTPSMKPRLLQSDQPSKPTPPHRHGGCIIPMSQRLECTASGSDQCLSKGCCIDVENDTCYYPMNECTADGQFVFAISSDVMTVNPTSLVVAERHDCKPVKANKNFVIYKFGVTECGTHCYCIAKPSGVEMSLGIYPLICHIYLFRLMVECRYPKGSIPRGSAGYMVMSASQPALVMSEGLFGVQLRIAEDKTFSRFFPHDHQPLRVLLGQSVYLEVRINSPNPKATLLIHYCVAYPRSAKNALVLLHDGCPNLLDSENTSVLYMADLPQNRHKRRFEVRAFQFMKQSTNKYLNEE</sequence>